<feature type="compositionally biased region" description="Acidic residues" evidence="2">
    <location>
        <begin position="2456"/>
        <end position="2470"/>
    </location>
</feature>
<dbReference type="VEuPathDB" id="ToxoDB:BESB_076000"/>
<feature type="region of interest" description="Disordered" evidence="2">
    <location>
        <begin position="819"/>
        <end position="864"/>
    </location>
</feature>
<feature type="compositionally biased region" description="Low complexity" evidence="2">
    <location>
        <begin position="1025"/>
        <end position="1036"/>
    </location>
</feature>
<feature type="compositionally biased region" description="Low complexity" evidence="2">
    <location>
        <begin position="2140"/>
        <end position="2154"/>
    </location>
</feature>
<keyword evidence="1" id="KW-0945">Host-virus interaction</keyword>
<feature type="compositionally biased region" description="Polar residues" evidence="2">
    <location>
        <begin position="1383"/>
        <end position="1393"/>
    </location>
</feature>
<feature type="compositionally biased region" description="Polar residues" evidence="2">
    <location>
        <begin position="1779"/>
        <end position="1789"/>
    </location>
</feature>
<gene>
    <name evidence="3" type="ORF">BESB_076000</name>
</gene>
<feature type="compositionally biased region" description="Polar residues" evidence="2">
    <location>
        <begin position="996"/>
        <end position="1008"/>
    </location>
</feature>
<proteinExistence type="predicted"/>
<feature type="region of interest" description="Disordered" evidence="2">
    <location>
        <begin position="596"/>
        <end position="680"/>
    </location>
</feature>
<feature type="region of interest" description="Disordered" evidence="2">
    <location>
        <begin position="1323"/>
        <end position="1398"/>
    </location>
</feature>
<feature type="region of interest" description="Disordered" evidence="2">
    <location>
        <begin position="96"/>
        <end position="142"/>
    </location>
</feature>
<accession>A0A2A9MCJ7</accession>
<dbReference type="RefSeq" id="XP_029217392.1">
    <property type="nucleotide sequence ID" value="XM_029365961.1"/>
</dbReference>
<feature type="compositionally biased region" description="Basic and acidic residues" evidence="2">
    <location>
        <begin position="1353"/>
        <end position="1367"/>
    </location>
</feature>
<feature type="compositionally biased region" description="Basic and acidic residues" evidence="2">
    <location>
        <begin position="924"/>
        <end position="936"/>
    </location>
</feature>
<feature type="region of interest" description="Disordered" evidence="2">
    <location>
        <begin position="50"/>
        <end position="74"/>
    </location>
</feature>
<feature type="compositionally biased region" description="Polar residues" evidence="2">
    <location>
        <begin position="2164"/>
        <end position="2182"/>
    </location>
</feature>
<dbReference type="Proteomes" id="UP000224006">
    <property type="component" value="Chromosome VII"/>
</dbReference>
<evidence type="ECO:0000256" key="2">
    <source>
        <dbReference type="SAM" id="MobiDB-lite"/>
    </source>
</evidence>
<feature type="region of interest" description="Disordered" evidence="2">
    <location>
        <begin position="1779"/>
        <end position="1820"/>
    </location>
</feature>
<reference evidence="3 4" key="1">
    <citation type="submission" date="2017-09" db="EMBL/GenBank/DDBJ databases">
        <title>Genome sequencing of Besnoitia besnoiti strain Bb-Ger1.</title>
        <authorList>
            <person name="Schares G."/>
            <person name="Venepally P."/>
            <person name="Lorenzi H.A."/>
        </authorList>
    </citation>
    <scope>NUCLEOTIDE SEQUENCE [LARGE SCALE GENOMIC DNA]</scope>
    <source>
        <strain evidence="3 4">Bb-Ger1</strain>
    </source>
</reference>
<sequence length="2477" mass="258474">MRWISSTGAGVLSFYSLGDGVQHVLPFLPEEVNEDEIAVRYSPCSSPLGRADVASPGSPLNFSSSPPTPAGDAELQALRPKPVGLFAGEAAGAAGLGRREREPVASSPSQDAVPPSEHRAASGGQRGASEETPGSSAAGRLPRWAIRKAPSLGYVTTCIFSGGWGGYDESEVTFGTTEGCVAALPALWPKAAPCESHRLARCKGEQPRGNRQSSRAGGSSQDGEGRGDFHPFPSSHVACPARRRVSLPYTIQHLQMLGVHTPSLAASYHAELFDQGFNVPSAADGRHPQGCKVSQNSCCCWPSSNESRIETRSCCGACVSCCCESPPPLALDRGPRSALFACSAERVFLPSLEASLPGFSSALASRGGCCCSAVRRFFSSDRLLLALDKGGNGVVCQWSSVPAEAEGGGEAPTGGESTDDPYSPPSSFFSLNLPIHRSESNPIITPLLAIVPASTGSTRLLSVYDLVTSSFVFYARPPASPKDGRAVGCVSSPSPLLLRPPRSAAEGDALAGFVASSTPVSGRRHKLWTCAVGDGGGSGPGSPGSALAQASSRLCISGTAWLPALHPLLLAASSTDGNLLVYDLRASPHPCVVAQHPRASEGGATPRPCVPCAGPLEPSSSSTRRSAPPRGQASGSPPPKKLLLLQADTAPSPSSPSPPAPATPSGRVPPNASGGRPPRPFSFITSAPWLTSAAVAHEASILPCTCCCCMARASSLQGAPPPHSATPCSAPSSGAPAPPRSSRSHLEPSQASPQPPAESEAAERGTEDTETPAPPQAGRRAEGGAERASRQGAVKLHGGRAERGACIDSESAAPVFDGVAAGHRGDLPSEGTATTDGQENTSVEGFRSVTGRPHPSEFGAGGDPLSVFTGCDAAIIFKPRNCRRPRPPARSSRSADCVSSPRADKQASSLVVLAQASGSAPEQACRRKEQEADQRRLNSAPASASRQDSAGGLRGTDDGPSKSRRQAAEAPDQMRERLGTELTASGAECTQGDDVASTSNSLCSSSQPPLRDCMGAGKSTPTPPGGSNAAGGSPTPERLAQNEEWKACWFSQEQRRFLRFASRRILGEAEAEPSSQPLHASVETSPTCSTDSHAPSHRLFRAPPESSASAALHERTHEIEEDFRSLSSAVSSAGGAAARGHHPLADRTDTFAICFLASLDQALFRGMPTAAESPAVEHTALAVAAALLRISASPCSVFTSFPDFSCLPLAAVQPRSRVDFTALQALAKSAADDAHPSPADAGARTRALVMRFLSAAAAAALSNLRLSHRLDQHMVMAQLAGHQQVQLLKLLHSRMPHPRRPLTPERVEEIARSLARLLRLLRGQEERPHPNRGAAEGAFCSATRGRKLKRRKQETPHQEADQEKIDTDSTAALERLQQPDGGAQQSSGASTNPVRVVDGEGSQLSPAFVSRVARLYAQLLVAGAWADGEEKKEGESGGEAPAARAKGERGTAYSRDADSGLSKPLHDEKGSQADVESAQTYFQRNFEILHYRNALQVLRYAASALFVFGDAPYLLDREGGEPLSAASQAIRAAVLACSPCPPQKRNWQGLPRGTAPGSEKAGESSRQPGNAEPTPLRSARSGQGHLGNPGVHCSACAGDESAVKTKMRRWLAEELERDIRGVFRLGQQEKERDADTRLERKARRAGIRALAETAVASLCMCELFLPTSFFPSVLFSALRMTGAADGAPIQRNCMRVLPVSDQVFHSLAQAQRLQLRTLGSPNLSSAFLASRARRKLVEGALKPALAGQERFLRPLLQSAASCSAPPVASIASTAGQARTLSPSADSLRTPSAAGGTLPNVGSGGAASPAQRSALGGLTGRRELQGRTLRVKGETRSQQLFCVDARGHVCVLTVSLLVMPPGASPNPTEAGNPSAQDVCPQRRLDSPQEPREPSGACGRRLGAVVPETQAAARQASRGSSESPPNRSLRAKLKNSGPTAEQTENAVREERLRVRREIDELVKGDGEDGEDGEQQDTRIIFSASVDAGKDKHLERTLRRETCAACCGAARGEAAVPRPRRLVAGRQPPGERTGFFRDPYALDPAQQALECRGDDEPQPSDGPISRGGSGRKGKAHEKQSARGPAKSQSHATLQENSDSTPPCSAMGAARFGQEQASGSLADAFLDKLPLLPVWRFPRRSSESGESLLVPSSSSSSSATHAGGVAESPSNAHESVALPSSSQPTASGAPAHDRETASPGAQGRGKARKAPKCTAVPQQEADASLVVAAAAQMPRLFVAVEEDICFSVRGRSSRGAGCGGAQSSRVASLAVHENASYVFLATSAPSFLLYTSSAALPPYRHHDRLVFGSALAAHSASSLFHPVTAGAARGVRGSSPEVPSEPSSRAASACEAVSRGGCDACPFSVAFVLPDAPRGPRPPPPLLLSASPLLPSYPPPPFLPPSLVRPSAESSATLGSACFAGGAGKKAAGGRGSACCAGGHVHGAKKGREDRKETVFSDWLTEDEDDFLSNESDEEARGSDD</sequence>
<organism evidence="3 4">
    <name type="scientific">Besnoitia besnoiti</name>
    <name type="common">Apicomplexan protozoan</name>
    <dbReference type="NCBI Taxonomy" id="94643"/>
    <lineage>
        <taxon>Eukaryota</taxon>
        <taxon>Sar</taxon>
        <taxon>Alveolata</taxon>
        <taxon>Apicomplexa</taxon>
        <taxon>Conoidasida</taxon>
        <taxon>Coccidia</taxon>
        <taxon>Eucoccidiorida</taxon>
        <taxon>Eimeriorina</taxon>
        <taxon>Sarcocystidae</taxon>
        <taxon>Besnoitia</taxon>
    </lineage>
</organism>
<name>A0A2A9MCJ7_BESBE</name>
<feature type="region of interest" description="Disordered" evidence="2">
    <location>
        <begin position="2137"/>
        <end position="2211"/>
    </location>
</feature>
<feature type="compositionally biased region" description="Polar residues" evidence="2">
    <location>
        <begin position="2083"/>
        <end position="2099"/>
    </location>
</feature>
<evidence type="ECO:0000313" key="4">
    <source>
        <dbReference type="Proteomes" id="UP000224006"/>
    </source>
</evidence>
<feature type="region of interest" description="Disordered" evidence="2">
    <location>
        <begin position="1862"/>
        <end position="1949"/>
    </location>
</feature>
<dbReference type="KEGG" id="bbes:BESB_076000"/>
<feature type="compositionally biased region" description="Polar residues" evidence="2">
    <location>
        <begin position="1073"/>
        <end position="1093"/>
    </location>
</feature>
<feature type="compositionally biased region" description="Low complexity" evidence="2">
    <location>
        <begin position="725"/>
        <end position="735"/>
    </location>
</feature>
<feature type="region of interest" description="Disordered" evidence="2">
    <location>
        <begin position="718"/>
        <end position="801"/>
    </location>
</feature>
<dbReference type="GeneID" id="40312526"/>
<evidence type="ECO:0000313" key="3">
    <source>
        <dbReference type="EMBL" id="PFH33383.1"/>
    </source>
</evidence>
<feature type="region of interest" description="Disordered" evidence="2">
    <location>
        <begin position="2426"/>
        <end position="2477"/>
    </location>
</feature>
<protein>
    <submittedName>
        <fullName evidence="3">Uncharacterized protein</fullName>
    </submittedName>
</protein>
<feature type="compositionally biased region" description="Polar residues" evidence="2">
    <location>
        <begin position="209"/>
        <end position="222"/>
    </location>
</feature>
<feature type="compositionally biased region" description="Polar residues" evidence="2">
    <location>
        <begin position="1934"/>
        <end position="1943"/>
    </location>
</feature>
<feature type="compositionally biased region" description="Basic and acidic residues" evidence="2">
    <location>
        <begin position="1879"/>
        <end position="1891"/>
    </location>
</feature>
<dbReference type="EMBL" id="NWUJ01000008">
    <property type="protein sequence ID" value="PFH33383.1"/>
    <property type="molecule type" value="Genomic_DNA"/>
</dbReference>
<dbReference type="OrthoDB" id="1602884at2759"/>
<feature type="compositionally biased region" description="Low complexity" evidence="2">
    <location>
        <begin position="641"/>
        <end position="652"/>
    </location>
</feature>
<feature type="compositionally biased region" description="Low complexity" evidence="2">
    <location>
        <begin position="618"/>
        <end position="630"/>
    </location>
</feature>
<feature type="region of interest" description="Disordered" evidence="2">
    <location>
        <begin position="1545"/>
        <end position="1584"/>
    </location>
</feature>
<feature type="region of interest" description="Disordered" evidence="2">
    <location>
        <begin position="2015"/>
        <end position="2103"/>
    </location>
</feature>
<comment type="caution">
    <text evidence="3">The sequence shown here is derived from an EMBL/GenBank/DDBJ whole genome shotgun (WGS) entry which is preliminary data.</text>
</comment>
<feature type="compositionally biased region" description="Basic and acidic residues" evidence="2">
    <location>
        <begin position="779"/>
        <end position="789"/>
    </location>
</feature>
<feature type="compositionally biased region" description="Polar residues" evidence="2">
    <location>
        <begin position="831"/>
        <end position="843"/>
    </location>
</feature>
<keyword evidence="4" id="KW-1185">Reference proteome</keyword>
<feature type="compositionally biased region" description="Pro residues" evidence="2">
    <location>
        <begin position="653"/>
        <end position="662"/>
    </location>
</feature>
<dbReference type="PANTHER" id="PTHR13037">
    <property type="entry name" value="FORMIN"/>
    <property type="match status" value="1"/>
</dbReference>
<feature type="compositionally biased region" description="Basic and acidic residues" evidence="2">
    <location>
        <begin position="2442"/>
        <end position="2451"/>
    </location>
</feature>
<dbReference type="PANTHER" id="PTHR13037:SF24">
    <property type="entry name" value="POLYCOMB PROTEIN PCL-RELATED"/>
    <property type="match status" value="1"/>
</dbReference>
<feature type="region of interest" description="Disordered" evidence="2">
    <location>
        <begin position="881"/>
        <end position="1039"/>
    </location>
</feature>
<feature type="region of interest" description="Disordered" evidence="2">
    <location>
        <begin position="1428"/>
        <end position="1472"/>
    </location>
</feature>
<feature type="region of interest" description="Disordered" evidence="2">
    <location>
        <begin position="1069"/>
        <end position="1117"/>
    </location>
</feature>
<feature type="compositionally biased region" description="Low complexity" evidence="2">
    <location>
        <begin position="1908"/>
        <end position="1921"/>
    </location>
</feature>
<feature type="region of interest" description="Disordered" evidence="2">
    <location>
        <begin position="203"/>
        <end position="235"/>
    </location>
</feature>
<feature type="compositionally biased region" description="Polar residues" evidence="2">
    <location>
        <begin position="1864"/>
        <end position="1874"/>
    </location>
</feature>
<evidence type="ECO:0000256" key="1">
    <source>
        <dbReference type="ARBA" id="ARBA00022581"/>
    </source>
</evidence>